<evidence type="ECO:0000256" key="5">
    <source>
        <dbReference type="ARBA" id="ARBA00022692"/>
    </source>
</evidence>
<protein>
    <submittedName>
        <fullName evidence="10">Type II secretion system inner membrane protein GspF</fullName>
    </submittedName>
</protein>
<feature type="domain" description="Type II secretion system protein GspF" evidence="9">
    <location>
        <begin position="71"/>
        <end position="194"/>
    </location>
</feature>
<proteinExistence type="inferred from homology"/>
<dbReference type="EMBL" id="JBHSGG010000041">
    <property type="protein sequence ID" value="MFC4729299.1"/>
    <property type="molecule type" value="Genomic_DNA"/>
</dbReference>
<keyword evidence="4" id="KW-0997">Cell inner membrane</keyword>
<name>A0ABV9NNT2_9GAMM</name>
<dbReference type="InterPro" id="IPR011850">
    <property type="entry name" value="T2SS_GspF"/>
</dbReference>
<dbReference type="InterPro" id="IPR018076">
    <property type="entry name" value="T2SS_GspF_dom"/>
</dbReference>
<dbReference type="InterPro" id="IPR042094">
    <property type="entry name" value="T2SS_GspF_sf"/>
</dbReference>
<feature type="transmembrane region" description="Helical" evidence="8">
    <location>
        <begin position="170"/>
        <end position="193"/>
    </location>
</feature>
<organism evidence="10 11">
    <name type="scientific">Coralloluteibacterium thermophilum</name>
    <dbReference type="NCBI Taxonomy" id="2707049"/>
    <lineage>
        <taxon>Bacteria</taxon>
        <taxon>Pseudomonadati</taxon>
        <taxon>Pseudomonadota</taxon>
        <taxon>Gammaproteobacteria</taxon>
        <taxon>Lysobacterales</taxon>
        <taxon>Lysobacteraceae</taxon>
        <taxon>Coralloluteibacterium</taxon>
    </lineage>
</organism>
<evidence type="ECO:0000256" key="8">
    <source>
        <dbReference type="SAM" id="Phobius"/>
    </source>
</evidence>
<reference evidence="11" key="1">
    <citation type="journal article" date="2019" name="Int. J. Syst. Evol. Microbiol.">
        <title>The Global Catalogue of Microorganisms (GCM) 10K type strain sequencing project: providing services to taxonomists for standard genome sequencing and annotation.</title>
        <authorList>
            <consortium name="The Broad Institute Genomics Platform"/>
            <consortium name="The Broad Institute Genome Sequencing Center for Infectious Disease"/>
            <person name="Wu L."/>
            <person name="Ma J."/>
        </authorList>
    </citation>
    <scope>NUCLEOTIDE SEQUENCE [LARGE SCALE GENOMIC DNA]</scope>
    <source>
        <strain evidence="11">CGMCC 1.13574</strain>
    </source>
</reference>
<dbReference type="PANTHER" id="PTHR30012">
    <property type="entry name" value="GENERAL SECRETION PATHWAY PROTEIN"/>
    <property type="match status" value="1"/>
</dbReference>
<dbReference type="PRINTS" id="PR00812">
    <property type="entry name" value="BCTERIALGSPF"/>
</dbReference>
<evidence type="ECO:0000313" key="10">
    <source>
        <dbReference type="EMBL" id="MFC4729299.1"/>
    </source>
</evidence>
<feature type="transmembrane region" description="Helical" evidence="8">
    <location>
        <begin position="370"/>
        <end position="398"/>
    </location>
</feature>
<gene>
    <name evidence="10" type="primary">gspF</name>
    <name evidence="10" type="ORF">ACFO3Q_14095</name>
</gene>
<evidence type="ECO:0000256" key="4">
    <source>
        <dbReference type="ARBA" id="ARBA00022519"/>
    </source>
</evidence>
<dbReference type="PANTHER" id="PTHR30012:SF7">
    <property type="entry name" value="PROTEIN TRANSPORT PROTEIN HOFC HOMOLOG"/>
    <property type="match status" value="1"/>
</dbReference>
<dbReference type="Proteomes" id="UP001595892">
    <property type="component" value="Unassembled WGS sequence"/>
</dbReference>
<dbReference type="Pfam" id="PF00482">
    <property type="entry name" value="T2SSF"/>
    <property type="match status" value="2"/>
</dbReference>
<evidence type="ECO:0000256" key="3">
    <source>
        <dbReference type="ARBA" id="ARBA00022475"/>
    </source>
</evidence>
<dbReference type="NCBIfam" id="TIGR02120">
    <property type="entry name" value="GspF"/>
    <property type="match status" value="1"/>
</dbReference>
<dbReference type="RefSeq" id="WP_377005378.1">
    <property type="nucleotide sequence ID" value="NZ_JBHSGG010000041.1"/>
</dbReference>
<keyword evidence="5 8" id="KW-0812">Transmembrane</keyword>
<evidence type="ECO:0000259" key="9">
    <source>
        <dbReference type="Pfam" id="PF00482"/>
    </source>
</evidence>
<sequence>MPQFRYRALSASGETLDGQMEAASADEVIVRLQDAGHIPIEARSADALDGGAGLGSLFRRRALSQDQVLQFTQQLATLLGAGQPLDRALAILLDLPETPQARRVIERVRDAVRGGTPLSAALEQQHGLFSRLYVNMVRAGEAGGSLHETLARLADYLERSKALRGSVINALIYPAILMAMVGLSVVAMLAYVVPQFQAMFEGMDAELPLLTRAVLGLGELAAGYWWLALALLVAAALWFDRRRRDPDWRLRFDRWLLRRRLVGDLVARLETARLAHTLSTLVGNGVPLLTALNVARNVIGNRALVQALDAAAEEVKTGGGLAHALARSKLLPRLAVQMVQVGEETGELDAMLTKVATTFDRETAQAINRFLAALVPALTIVMALVVGMIVFAILVPLYDMTQSIG</sequence>
<keyword evidence="7 8" id="KW-0472">Membrane</keyword>
<keyword evidence="11" id="KW-1185">Reference proteome</keyword>
<comment type="subcellular location">
    <subcellularLocation>
        <location evidence="1">Cell inner membrane</location>
        <topology evidence="1">Multi-pass membrane protein</topology>
    </subcellularLocation>
</comment>
<evidence type="ECO:0000256" key="6">
    <source>
        <dbReference type="ARBA" id="ARBA00022989"/>
    </source>
</evidence>
<dbReference type="InterPro" id="IPR003004">
    <property type="entry name" value="GspF/PilC"/>
</dbReference>
<accession>A0ABV9NNT2</accession>
<comment type="similarity">
    <text evidence="2">Belongs to the GSP F family.</text>
</comment>
<keyword evidence="6 8" id="KW-1133">Transmembrane helix</keyword>
<evidence type="ECO:0000256" key="7">
    <source>
        <dbReference type="ARBA" id="ARBA00023136"/>
    </source>
</evidence>
<evidence type="ECO:0000313" key="11">
    <source>
        <dbReference type="Proteomes" id="UP001595892"/>
    </source>
</evidence>
<feature type="domain" description="Type II secretion system protein GspF" evidence="9">
    <location>
        <begin position="275"/>
        <end position="396"/>
    </location>
</feature>
<evidence type="ECO:0000256" key="1">
    <source>
        <dbReference type="ARBA" id="ARBA00004429"/>
    </source>
</evidence>
<comment type="caution">
    <text evidence="10">The sequence shown here is derived from an EMBL/GenBank/DDBJ whole genome shotgun (WGS) entry which is preliminary data.</text>
</comment>
<dbReference type="Gene3D" id="1.20.81.30">
    <property type="entry name" value="Type II secretion system (T2SS), domain F"/>
    <property type="match status" value="2"/>
</dbReference>
<keyword evidence="3" id="KW-1003">Cell membrane</keyword>
<feature type="transmembrane region" description="Helical" evidence="8">
    <location>
        <begin position="213"/>
        <end position="239"/>
    </location>
</feature>
<evidence type="ECO:0000256" key="2">
    <source>
        <dbReference type="ARBA" id="ARBA00005745"/>
    </source>
</evidence>